<keyword evidence="2" id="KW-1185">Reference proteome</keyword>
<reference evidence="1" key="2">
    <citation type="submission" date="2020-09" db="EMBL/GenBank/DDBJ databases">
        <authorList>
            <person name="Sun Q."/>
            <person name="Zhou Y."/>
        </authorList>
    </citation>
    <scope>NUCLEOTIDE SEQUENCE</scope>
    <source>
        <strain evidence="1">CGMCC 4.7403</strain>
    </source>
</reference>
<dbReference type="Gene3D" id="3.40.50.450">
    <property type="match status" value="1"/>
</dbReference>
<gene>
    <name evidence="1" type="ORF">GCM10017771_56260</name>
</gene>
<dbReference type="EMBL" id="BNAT01000022">
    <property type="protein sequence ID" value="GHE37876.1"/>
    <property type="molecule type" value="Genomic_DNA"/>
</dbReference>
<dbReference type="PANTHER" id="PTHR38440:SF1">
    <property type="entry name" value="UPF0398 PROTEIN SPR0331"/>
    <property type="match status" value="1"/>
</dbReference>
<accession>A0A918Z575</accession>
<evidence type="ECO:0000313" key="1">
    <source>
        <dbReference type="EMBL" id="GHE37876.1"/>
    </source>
</evidence>
<sequence>MSPAHAETFDRLVEAADEVVVLGHERADGQAYEDVNRVLLERADRLIAVWDGESSTARGGTATAVAEAHRAGLPVDVVWPEGAGRSGEHT</sequence>
<reference evidence="1" key="1">
    <citation type="journal article" date="2014" name="Int. J. Syst. Evol. Microbiol.">
        <title>Complete genome sequence of Corynebacterium casei LMG S-19264T (=DSM 44701T), isolated from a smear-ripened cheese.</title>
        <authorList>
            <consortium name="US DOE Joint Genome Institute (JGI-PGF)"/>
            <person name="Walter F."/>
            <person name="Albersmeier A."/>
            <person name="Kalinowski J."/>
            <person name="Ruckert C."/>
        </authorList>
    </citation>
    <scope>NUCLEOTIDE SEQUENCE</scope>
    <source>
        <strain evidence="1">CGMCC 4.7403</strain>
    </source>
</reference>
<protein>
    <submittedName>
        <fullName evidence="1">Uncharacterized protein</fullName>
    </submittedName>
</protein>
<name>A0A918Z575_9ACTN</name>
<dbReference type="SUPFAM" id="SSF102405">
    <property type="entry name" value="MCP/YpsA-like"/>
    <property type="match status" value="1"/>
</dbReference>
<dbReference type="InterPro" id="IPR010697">
    <property type="entry name" value="YspA"/>
</dbReference>
<dbReference type="Proteomes" id="UP000603227">
    <property type="component" value="Unassembled WGS sequence"/>
</dbReference>
<dbReference type="RefSeq" id="WP_308437884.1">
    <property type="nucleotide sequence ID" value="NZ_BNAT01000022.1"/>
</dbReference>
<organism evidence="1 2">
    <name type="scientific">Streptomyces capitiformicae</name>
    <dbReference type="NCBI Taxonomy" id="2014920"/>
    <lineage>
        <taxon>Bacteria</taxon>
        <taxon>Bacillati</taxon>
        <taxon>Actinomycetota</taxon>
        <taxon>Actinomycetes</taxon>
        <taxon>Kitasatosporales</taxon>
        <taxon>Streptomycetaceae</taxon>
        <taxon>Streptomyces</taxon>
    </lineage>
</organism>
<comment type="caution">
    <text evidence="1">The sequence shown here is derived from an EMBL/GenBank/DDBJ whole genome shotgun (WGS) entry which is preliminary data.</text>
</comment>
<dbReference type="AlphaFoldDB" id="A0A918Z575"/>
<evidence type="ECO:0000313" key="2">
    <source>
        <dbReference type="Proteomes" id="UP000603227"/>
    </source>
</evidence>
<proteinExistence type="predicted"/>
<dbReference type="PANTHER" id="PTHR38440">
    <property type="entry name" value="UPF0398 PROTEIN YPSA"/>
    <property type="match status" value="1"/>
</dbReference>